<comment type="caution">
    <text evidence="2">The sequence shown here is derived from an EMBL/GenBank/DDBJ whole genome shotgun (WGS) entry which is preliminary data.</text>
</comment>
<organism evidence="2 3">
    <name type="scientific">Kitasatospora aburaviensis</name>
    <dbReference type="NCBI Taxonomy" id="67265"/>
    <lineage>
        <taxon>Bacteria</taxon>
        <taxon>Bacillati</taxon>
        <taxon>Actinomycetota</taxon>
        <taxon>Actinomycetes</taxon>
        <taxon>Kitasatosporales</taxon>
        <taxon>Streptomycetaceae</taxon>
        <taxon>Kitasatospora</taxon>
    </lineage>
</organism>
<sequence>MRRAGYTGFTGDGLQAARAPDDATALPAGGWGYLGAEAAATQGFHPPKRPRPTTGPAAGSGEAYDGTRVDCDRQAAERIGAPPGAGAELIGRLFDESIGATGRDGRVVAATKEWSACMTAAGFRADDPAALAERFRGAPETTPAELATARADADCTARVNLAGIWFAVLAGYQRQQIERNAQALTAHQEAVRAQEAKLAQLLAGEGS</sequence>
<evidence type="ECO:0000256" key="1">
    <source>
        <dbReference type="SAM" id="MobiDB-lite"/>
    </source>
</evidence>
<feature type="region of interest" description="Disordered" evidence="1">
    <location>
        <begin position="42"/>
        <end position="66"/>
    </location>
</feature>
<dbReference type="RefSeq" id="WP_313765285.1">
    <property type="nucleotide sequence ID" value="NZ_BAAAVH010000018.1"/>
</dbReference>
<dbReference type="EMBL" id="JBHSOD010000087">
    <property type="protein sequence ID" value="MFC5890566.1"/>
    <property type="molecule type" value="Genomic_DNA"/>
</dbReference>
<evidence type="ECO:0000313" key="3">
    <source>
        <dbReference type="Proteomes" id="UP001596067"/>
    </source>
</evidence>
<protein>
    <submittedName>
        <fullName evidence="2">Uncharacterized protein</fullName>
    </submittedName>
</protein>
<proteinExistence type="predicted"/>
<accession>A0ABW1F823</accession>
<gene>
    <name evidence="2" type="ORF">ACFP0N_37000</name>
</gene>
<dbReference type="Proteomes" id="UP001596067">
    <property type="component" value="Unassembled WGS sequence"/>
</dbReference>
<keyword evidence="3" id="KW-1185">Reference proteome</keyword>
<reference evidence="3" key="1">
    <citation type="journal article" date="2019" name="Int. J. Syst. Evol. Microbiol.">
        <title>The Global Catalogue of Microorganisms (GCM) 10K type strain sequencing project: providing services to taxonomists for standard genome sequencing and annotation.</title>
        <authorList>
            <consortium name="The Broad Institute Genomics Platform"/>
            <consortium name="The Broad Institute Genome Sequencing Center for Infectious Disease"/>
            <person name="Wu L."/>
            <person name="Ma J."/>
        </authorList>
    </citation>
    <scope>NUCLEOTIDE SEQUENCE [LARGE SCALE GENOMIC DNA]</scope>
    <source>
        <strain evidence="3">CGMCC 4.1469</strain>
    </source>
</reference>
<evidence type="ECO:0000313" key="2">
    <source>
        <dbReference type="EMBL" id="MFC5890566.1"/>
    </source>
</evidence>
<name>A0ABW1F823_9ACTN</name>